<comment type="caution">
    <text evidence="2">The sequence shown here is derived from an EMBL/GenBank/DDBJ whole genome shotgun (WGS) entry which is preliminary data.</text>
</comment>
<dbReference type="EMBL" id="JAPKNK010000004">
    <property type="protein sequence ID" value="MCX5570004.1"/>
    <property type="molecule type" value="Genomic_DNA"/>
</dbReference>
<organism evidence="2 3">
    <name type="scientific">Kaistia nematophila</name>
    <dbReference type="NCBI Taxonomy" id="2994654"/>
    <lineage>
        <taxon>Bacteria</taxon>
        <taxon>Pseudomonadati</taxon>
        <taxon>Pseudomonadota</taxon>
        <taxon>Alphaproteobacteria</taxon>
        <taxon>Hyphomicrobiales</taxon>
        <taxon>Kaistiaceae</taxon>
        <taxon>Kaistia</taxon>
    </lineage>
</organism>
<dbReference type="CDD" id="cd00093">
    <property type="entry name" value="HTH_XRE"/>
    <property type="match status" value="1"/>
</dbReference>
<proteinExistence type="predicted"/>
<reference evidence="2" key="1">
    <citation type="submission" date="2022-11" db="EMBL/GenBank/DDBJ databases">
        <title>Biodiversity and phylogenetic relationships of bacteria.</title>
        <authorList>
            <person name="Machado R.A.R."/>
            <person name="Bhat A."/>
            <person name="Loulou A."/>
            <person name="Kallel S."/>
        </authorList>
    </citation>
    <scope>NUCLEOTIDE SEQUENCE</scope>
    <source>
        <strain evidence="2">K-TC2</strain>
    </source>
</reference>
<dbReference type="GO" id="GO:0003677">
    <property type="term" value="F:DNA binding"/>
    <property type="evidence" value="ECO:0007669"/>
    <property type="project" value="InterPro"/>
</dbReference>
<dbReference type="Pfam" id="PF17765">
    <property type="entry name" value="MLTR_LBD"/>
    <property type="match status" value="1"/>
</dbReference>
<gene>
    <name evidence="2" type="ORF">OSH07_12430</name>
</gene>
<feature type="domain" description="HTH cro/C1-type" evidence="1">
    <location>
        <begin position="16"/>
        <end position="88"/>
    </location>
</feature>
<dbReference type="InterPro" id="IPR001387">
    <property type="entry name" value="Cro/C1-type_HTH"/>
</dbReference>
<dbReference type="Pfam" id="PF13560">
    <property type="entry name" value="HTH_31"/>
    <property type="match status" value="1"/>
</dbReference>
<accession>A0A9X3IKV2</accession>
<dbReference type="Gene3D" id="1.10.260.40">
    <property type="entry name" value="lambda repressor-like DNA-binding domains"/>
    <property type="match status" value="1"/>
</dbReference>
<sequence>MIPETDLVRRRELGEFIRAHRERLQPAMFGLDPGTRRRTPGLRREELAQLSGVSATWLSWIEQGREISVSATALGRLARVMRLTPAERAYLFDLGGRRDPQAGEDDGADALPPGLAATLAALPTPAYVLNRAWTALAWNEPAAHLFVGWLDGEAASVSCENNLLRYIFTAPAARRIIRDWETRARRVAAEFRADYSRHLQGPELRALVEELTRASPFFAEAWEAHAVVDREGGLRTFDHPTDGFLRYEQITFLLARHPDIKLVMLAPAEGAGDQAATTP</sequence>
<protein>
    <submittedName>
        <fullName evidence="2">Helix-turn-helix transcriptional regulator</fullName>
    </submittedName>
</protein>
<dbReference type="PANTHER" id="PTHR35010">
    <property type="entry name" value="BLL4672 PROTEIN-RELATED"/>
    <property type="match status" value="1"/>
</dbReference>
<dbReference type="AlphaFoldDB" id="A0A9X3IKV2"/>
<dbReference type="InterPro" id="IPR010982">
    <property type="entry name" value="Lambda_DNA-bd_dom_sf"/>
</dbReference>
<dbReference type="Gene3D" id="3.30.450.180">
    <property type="match status" value="1"/>
</dbReference>
<dbReference type="RefSeq" id="WP_266338970.1">
    <property type="nucleotide sequence ID" value="NZ_JAPKNK010000004.1"/>
</dbReference>
<name>A0A9X3IKV2_9HYPH</name>
<dbReference type="SMART" id="SM00530">
    <property type="entry name" value="HTH_XRE"/>
    <property type="match status" value="1"/>
</dbReference>
<dbReference type="SUPFAM" id="SSF47413">
    <property type="entry name" value="lambda repressor-like DNA-binding domains"/>
    <property type="match status" value="1"/>
</dbReference>
<evidence type="ECO:0000313" key="3">
    <source>
        <dbReference type="Proteomes" id="UP001144805"/>
    </source>
</evidence>
<dbReference type="Proteomes" id="UP001144805">
    <property type="component" value="Unassembled WGS sequence"/>
</dbReference>
<keyword evidence="3" id="KW-1185">Reference proteome</keyword>
<evidence type="ECO:0000313" key="2">
    <source>
        <dbReference type="EMBL" id="MCX5570004.1"/>
    </source>
</evidence>
<evidence type="ECO:0000259" key="1">
    <source>
        <dbReference type="SMART" id="SM00530"/>
    </source>
</evidence>
<dbReference type="InterPro" id="IPR041413">
    <property type="entry name" value="MLTR_LBD"/>
</dbReference>
<dbReference type="PANTHER" id="PTHR35010:SF2">
    <property type="entry name" value="BLL4672 PROTEIN"/>
    <property type="match status" value="1"/>
</dbReference>